<dbReference type="Gene3D" id="1.10.530.40">
    <property type="match status" value="1"/>
</dbReference>
<evidence type="ECO:0000256" key="7">
    <source>
        <dbReference type="RuleBase" id="RU003788"/>
    </source>
</evidence>
<proteinExistence type="inferred from homology"/>
<dbReference type="InterPro" id="IPR033907">
    <property type="entry name" value="Endolysin_autolysin"/>
</dbReference>
<evidence type="ECO:0000256" key="6">
    <source>
        <dbReference type="ARBA" id="ARBA00023295"/>
    </source>
</evidence>
<keyword evidence="2 7" id="KW-0929">Antimicrobial</keyword>
<dbReference type="GO" id="GO:0042742">
    <property type="term" value="P:defense response to bacterium"/>
    <property type="evidence" value="ECO:0007669"/>
    <property type="project" value="UniProtKB-KW"/>
</dbReference>
<sequence length="153" mass="16579">MNKTSPKALQIIKASEGCKLKAYLCPANVPTIGYGHTKTVTMADVKSGKTITQNEADRLLSTDLAEFEKGVATLVKVPITDDQFGALVSFAFNLGLGAFAGSTLLKRINGKASMAEIGKSWLQWDKARVKGILKPLRGLTIRRQAELDLFRLA</sequence>
<evidence type="ECO:0000256" key="2">
    <source>
        <dbReference type="ARBA" id="ARBA00022529"/>
    </source>
</evidence>
<dbReference type="Pfam" id="PF00959">
    <property type="entry name" value="Phage_lysozyme"/>
    <property type="match status" value="1"/>
</dbReference>
<dbReference type="GO" id="GO:0016998">
    <property type="term" value="P:cell wall macromolecule catabolic process"/>
    <property type="evidence" value="ECO:0007669"/>
    <property type="project" value="InterPro"/>
</dbReference>
<dbReference type="HAMAP" id="MF_04110">
    <property type="entry name" value="ENDOLYSIN_T4"/>
    <property type="match status" value="1"/>
</dbReference>
<keyword evidence="8" id="KW-0812">Transmembrane</keyword>
<dbReference type="SUPFAM" id="SSF53955">
    <property type="entry name" value="Lysozyme-like"/>
    <property type="match status" value="1"/>
</dbReference>
<keyword evidence="6 7" id="KW-0326">Glycosidase</keyword>
<evidence type="ECO:0000256" key="5">
    <source>
        <dbReference type="ARBA" id="ARBA00023200"/>
    </source>
</evidence>
<evidence type="ECO:0000256" key="3">
    <source>
        <dbReference type="ARBA" id="ARBA00022638"/>
    </source>
</evidence>
<evidence type="ECO:0000256" key="1">
    <source>
        <dbReference type="ARBA" id="ARBA00000632"/>
    </source>
</evidence>
<dbReference type="GO" id="GO:0031640">
    <property type="term" value="P:killing of cells of another organism"/>
    <property type="evidence" value="ECO:0007669"/>
    <property type="project" value="UniProtKB-KW"/>
</dbReference>
<dbReference type="AlphaFoldDB" id="A0AAE5VMJ2"/>
<dbReference type="CDD" id="cd00737">
    <property type="entry name" value="lyz_endolysin_autolysin"/>
    <property type="match status" value="1"/>
</dbReference>
<comment type="similarity">
    <text evidence="7">Belongs to the glycosyl hydrolase 24 family.</text>
</comment>
<name>A0AAE5VMJ2_9HYPH</name>
<dbReference type="InterPro" id="IPR023346">
    <property type="entry name" value="Lysozyme-like_dom_sf"/>
</dbReference>
<dbReference type="GeneID" id="86882023"/>
<dbReference type="InterPro" id="IPR002196">
    <property type="entry name" value="Glyco_hydro_24"/>
</dbReference>
<evidence type="ECO:0000313" key="9">
    <source>
        <dbReference type="EMBL" id="POO49159.1"/>
    </source>
</evidence>
<evidence type="ECO:0000313" key="10">
    <source>
        <dbReference type="Proteomes" id="UP000237447"/>
    </source>
</evidence>
<keyword evidence="8" id="KW-1133">Transmembrane helix</keyword>
<comment type="catalytic activity">
    <reaction evidence="1 7">
        <text>Hydrolysis of (1-&gt;4)-beta-linkages between N-acetylmuramic acid and N-acetyl-D-glucosamine residues in a peptidoglycan and between N-acetyl-D-glucosamine residues in chitodextrins.</text>
        <dbReference type="EC" id="3.2.1.17"/>
    </reaction>
</comment>
<evidence type="ECO:0000256" key="4">
    <source>
        <dbReference type="ARBA" id="ARBA00022801"/>
    </source>
</evidence>
<comment type="caution">
    <text evidence="9">The sequence shown here is derived from an EMBL/GenBank/DDBJ whole genome shotgun (WGS) entry which is preliminary data.</text>
</comment>
<dbReference type="EC" id="3.2.1.17" evidence="7"/>
<dbReference type="GO" id="GO:0003796">
    <property type="term" value="F:lysozyme activity"/>
    <property type="evidence" value="ECO:0007669"/>
    <property type="project" value="UniProtKB-EC"/>
</dbReference>
<dbReference type="GO" id="GO:0009253">
    <property type="term" value="P:peptidoglycan catabolic process"/>
    <property type="evidence" value="ECO:0007669"/>
    <property type="project" value="InterPro"/>
</dbReference>
<accession>A0AAE5VMJ2</accession>
<dbReference type="EMBL" id="NXEJ01000011">
    <property type="protein sequence ID" value="POO49159.1"/>
    <property type="molecule type" value="Genomic_DNA"/>
</dbReference>
<gene>
    <name evidence="9" type="ORF">CPJ18_22175</name>
</gene>
<keyword evidence="4 7" id="KW-0378">Hydrolase</keyword>
<dbReference type="RefSeq" id="WP_103660067.1">
    <property type="nucleotide sequence ID" value="NZ_NXEJ01000011.1"/>
</dbReference>
<dbReference type="InterPro" id="IPR023347">
    <property type="entry name" value="Lysozyme_dom_sf"/>
</dbReference>
<organism evidence="9 10">
    <name type="scientific">Agrobacterium rosae</name>
    <dbReference type="NCBI Taxonomy" id="1972867"/>
    <lineage>
        <taxon>Bacteria</taxon>
        <taxon>Pseudomonadati</taxon>
        <taxon>Pseudomonadota</taxon>
        <taxon>Alphaproteobacteria</taxon>
        <taxon>Hyphomicrobiales</taxon>
        <taxon>Rhizobiaceae</taxon>
        <taxon>Rhizobium/Agrobacterium group</taxon>
        <taxon>Agrobacterium</taxon>
    </lineage>
</organism>
<dbReference type="PANTHER" id="PTHR38107">
    <property type="match status" value="1"/>
</dbReference>
<keyword evidence="8" id="KW-0472">Membrane</keyword>
<dbReference type="InterPro" id="IPR034690">
    <property type="entry name" value="Endolysin_T4_type"/>
</dbReference>
<dbReference type="PANTHER" id="PTHR38107:SF3">
    <property type="entry name" value="LYSOZYME RRRD-RELATED"/>
    <property type="match status" value="1"/>
</dbReference>
<keyword evidence="3 7" id="KW-0081">Bacteriolytic enzyme</keyword>
<dbReference type="InterPro" id="IPR051018">
    <property type="entry name" value="Bacteriophage_GH24"/>
</dbReference>
<evidence type="ECO:0000256" key="8">
    <source>
        <dbReference type="SAM" id="Phobius"/>
    </source>
</evidence>
<protein>
    <recommendedName>
        <fullName evidence="7">Lysozyme</fullName>
        <ecNumber evidence="7">3.2.1.17</ecNumber>
    </recommendedName>
</protein>
<keyword evidence="5" id="KW-1035">Host cytoplasm</keyword>
<reference evidence="9 10" key="1">
    <citation type="journal article" date="2018" name="Syst. Appl. Microbiol.">
        <title>Agrobacterium rosae sp. nov., isolated from galls on different agricultural crops.</title>
        <authorList>
            <person name="Kuzmanovic N."/>
            <person name="Pulawska J."/>
            <person name="Smalla K."/>
            <person name="Nesme X."/>
        </authorList>
    </citation>
    <scope>NUCLEOTIDE SEQUENCE [LARGE SCALE GENOMIC DNA]</scope>
    <source>
        <strain evidence="9 10">NCPPB 1650</strain>
    </source>
</reference>
<dbReference type="Proteomes" id="UP000237447">
    <property type="component" value="Unassembled WGS sequence"/>
</dbReference>
<feature type="transmembrane region" description="Helical" evidence="8">
    <location>
        <begin position="84"/>
        <end position="105"/>
    </location>
</feature>